<keyword evidence="7" id="KW-0812">Transmembrane</keyword>
<dbReference type="Gene3D" id="1.10.287.130">
    <property type="match status" value="1"/>
</dbReference>
<dbReference type="PANTHER" id="PTHR45453">
    <property type="entry name" value="PHOSPHATE REGULON SENSOR PROTEIN PHOR"/>
    <property type="match status" value="1"/>
</dbReference>
<evidence type="ECO:0000256" key="5">
    <source>
        <dbReference type="ARBA" id="ARBA00022777"/>
    </source>
</evidence>
<dbReference type="AlphaFoldDB" id="A0A2H0XDT9"/>
<dbReference type="CDD" id="cd00082">
    <property type="entry name" value="HisKA"/>
    <property type="match status" value="1"/>
</dbReference>
<keyword evidence="3" id="KW-0597">Phosphoprotein</keyword>
<feature type="non-terminal residue" evidence="9">
    <location>
        <position position="410"/>
    </location>
</feature>
<evidence type="ECO:0000256" key="6">
    <source>
        <dbReference type="ARBA" id="ARBA00023012"/>
    </source>
</evidence>
<dbReference type="Proteomes" id="UP000231252">
    <property type="component" value="Unassembled WGS sequence"/>
</dbReference>
<dbReference type="SMART" id="SM00388">
    <property type="entry name" value="HisKA"/>
    <property type="match status" value="1"/>
</dbReference>
<keyword evidence="5" id="KW-0418">Kinase</keyword>
<dbReference type="GO" id="GO:0016036">
    <property type="term" value="P:cellular response to phosphate starvation"/>
    <property type="evidence" value="ECO:0007669"/>
    <property type="project" value="TreeGrafter"/>
</dbReference>
<sequence>MNEPSALESYLQLGIFLLIFFFALFVVVKIIRAFRKTKKKLAENEKQLNLIKADAIHWQALPEIFRRTVYLGDLEQSLDTISGYLLTLLDASSVSYLLKTPKGFTFKAKTTGDIAKAYLLKSKEYAGKAYTKVLGQEEGTPILSDDTVYGGQVLEALAGEKIGGVSDFLKHVCVPLRSGDELVGVVCAFGSSENLDSAQTAVFMGKLLGTSAPLLTEFKAIIAKERGKVESVLQSMEEGVLLVDSNYKVSVINKTASLFLDCENQRPINISDITLLLKGVLPIQEIVSNVMDSGEVKTQKRVSINNRYLGFTFLPVKFEREIIGVGIIMRNDSEEENLKNLREDFTAMVVHELRAPLTVIRGSADMMLKSRERFSQQDLDLFLNQIKDSAWGLLKLVSDLLDSAKIESGK</sequence>
<protein>
    <recommendedName>
        <fullName evidence="2">histidine kinase</fullName>
        <ecNumber evidence="2">2.7.13.3</ecNumber>
    </recommendedName>
</protein>
<organism evidence="9 10">
    <name type="scientific">candidate division WWE3 bacterium CG08_land_8_20_14_0_20_41_10</name>
    <dbReference type="NCBI Taxonomy" id="1975085"/>
    <lineage>
        <taxon>Bacteria</taxon>
        <taxon>Katanobacteria</taxon>
    </lineage>
</organism>
<reference evidence="10" key="1">
    <citation type="submission" date="2017-09" db="EMBL/GenBank/DDBJ databases">
        <title>Depth-based differentiation of microbial function through sediment-hosted aquifers and enrichment of novel symbionts in the deep terrestrial subsurface.</title>
        <authorList>
            <person name="Probst A.J."/>
            <person name="Ladd B."/>
            <person name="Jarett J.K."/>
            <person name="Geller-Mcgrath D.E."/>
            <person name="Sieber C.M.K."/>
            <person name="Emerson J.B."/>
            <person name="Anantharaman K."/>
            <person name="Thomas B.C."/>
            <person name="Malmstrom R."/>
            <person name="Stieglmeier M."/>
            <person name="Klingl A."/>
            <person name="Woyke T."/>
            <person name="Ryan C.M."/>
            <person name="Banfield J.F."/>
        </authorList>
    </citation>
    <scope>NUCLEOTIDE SEQUENCE [LARGE SCALE GENOMIC DNA]</scope>
</reference>
<dbReference type="InterPro" id="IPR036097">
    <property type="entry name" value="HisK_dim/P_sf"/>
</dbReference>
<dbReference type="SUPFAM" id="SSF47384">
    <property type="entry name" value="Homodimeric domain of signal transducing histidine kinase"/>
    <property type="match status" value="1"/>
</dbReference>
<keyword evidence="6" id="KW-0902">Two-component regulatory system</keyword>
<dbReference type="PANTHER" id="PTHR45453:SF1">
    <property type="entry name" value="PHOSPHATE REGULON SENSOR PROTEIN PHOR"/>
    <property type="match status" value="1"/>
</dbReference>
<comment type="caution">
    <text evidence="9">The sequence shown here is derived from an EMBL/GenBank/DDBJ whole genome shotgun (WGS) entry which is preliminary data.</text>
</comment>
<evidence type="ECO:0000256" key="2">
    <source>
        <dbReference type="ARBA" id="ARBA00012438"/>
    </source>
</evidence>
<keyword evidence="4" id="KW-0808">Transferase</keyword>
<evidence type="ECO:0000256" key="3">
    <source>
        <dbReference type="ARBA" id="ARBA00022553"/>
    </source>
</evidence>
<proteinExistence type="predicted"/>
<evidence type="ECO:0000313" key="9">
    <source>
        <dbReference type="EMBL" id="PIS22298.1"/>
    </source>
</evidence>
<evidence type="ECO:0000256" key="1">
    <source>
        <dbReference type="ARBA" id="ARBA00000085"/>
    </source>
</evidence>
<keyword evidence="7" id="KW-1133">Transmembrane helix</keyword>
<evidence type="ECO:0000313" key="10">
    <source>
        <dbReference type="Proteomes" id="UP000231252"/>
    </source>
</evidence>
<dbReference type="EC" id="2.7.13.3" evidence="2"/>
<name>A0A2H0XDT9_UNCKA</name>
<dbReference type="Gene3D" id="3.30.450.20">
    <property type="entry name" value="PAS domain"/>
    <property type="match status" value="1"/>
</dbReference>
<feature type="domain" description="Signal transduction histidine kinase dimerisation/phosphoacceptor" evidence="8">
    <location>
        <begin position="341"/>
        <end position="409"/>
    </location>
</feature>
<feature type="transmembrane region" description="Helical" evidence="7">
    <location>
        <begin position="12"/>
        <end position="31"/>
    </location>
</feature>
<comment type="catalytic activity">
    <reaction evidence="1">
        <text>ATP + protein L-histidine = ADP + protein N-phospho-L-histidine.</text>
        <dbReference type="EC" id="2.7.13.3"/>
    </reaction>
</comment>
<accession>A0A2H0XDT9</accession>
<dbReference type="GO" id="GO:0005886">
    <property type="term" value="C:plasma membrane"/>
    <property type="evidence" value="ECO:0007669"/>
    <property type="project" value="TreeGrafter"/>
</dbReference>
<dbReference type="SUPFAM" id="SSF55781">
    <property type="entry name" value="GAF domain-like"/>
    <property type="match status" value="1"/>
</dbReference>
<dbReference type="GO" id="GO:0004721">
    <property type="term" value="F:phosphoprotein phosphatase activity"/>
    <property type="evidence" value="ECO:0007669"/>
    <property type="project" value="TreeGrafter"/>
</dbReference>
<evidence type="ECO:0000256" key="7">
    <source>
        <dbReference type="SAM" id="Phobius"/>
    </source>
</evidence>
<gene>
    <name evidence="9" type="ORF">COT50_02705</name>
</gene>
<evidence type="ECO:0000259" key="8">
    <source>
        <dbReference type="SMART" id="SM00388"/>
    </source>
</evidence>
<dbReference type="InterPro" id="IPR050351">
    <property type="entry name" value="BphY/WalK/GraS-like"/>
</dbReference>
<dbReference type="Pfam" id="PF00512">
    <property type="entry name" value="HisKA"/>
    <property type="match status" value="1"/>
</dbReference>
<evidence type="ECO:0000256" key="4">
    <source>
        <dbReference type="ARBA" id="ARBA00022679"/>
    </source>
</evidence>
<keyword evidence="7" id="KW-0472">Membrane</keyword>
<dbReference type="EMBL" id="PEYU01000061">
    <property type="protein sequence ID" value="PIS22298.1"/>
    <property type="molecule type" value="Genomic_DNA"/>
</dbReference>
<dbReference type="GO" id="GO:0000155">
    <property type="term" value="F:phosphorelay sensor kinase activity"/>
    <property type="evidence" value="ECO:0007669"/>
    <property type="project" value="InterPro"/>
</dbReference>
<dbReference type="InterPro" id="IPR003661">
    <property type="entry name" value="HisK_dim/P_dom"/>
</dbReference>